<feature type="compositionally biased region" description="Basic and acidic residues" evidence="1">
    <location>
        <begin position="167"/>
        <end position="189"/>
    </location>
</feature>
<feature type="compositionally biased region" description="Basic and acidic residues" evidence="1">
    <location>
        <begin position="54"/>
        <end position="124"/>
    </location>
</feature>
<name>R0KQZ1_NOSB1</name>
<feature type="compositionally biased region" description="Basic and acidic residues" evidence="1">
    <location>
        <begin position="1"/>
        <end position="15"/>
    </location>
</feature>
<dbReference type="EMBL" id="KB909297">
    <property type="protein sequence ID" value="EOB12632.1"/>
    <property type="molecule type" value="Genomic_DNA"/>
</dbReference>
<feature type="compositionally biased region" description="Basic residues" evidence="1">
    <location>
        <begin position="306"/>
        <end position="318"/>
    </location>
</feature>
<gene>
    <name evidence="2" type="ORF">NBO_389g0003</name>
</gene>
<dbReference type="VEuPathDB" id="MicrosporidiaDB:NBO_389g0003"/>
<feature type="compositionally biased region" description="Basic and acidic residues" evidence="1">
    <location>
        <begin position="254"/>
        <end position="276"/>
    </location>
</feature>
<dbReference type="HOGENOM" id="CLU_855541_0_0_1"/>
<dbReference type="AlphaFoldDB" id="R0KQZ1"/>
<evidence type="ECO:0000313" key="3">
    <source>
        <dbReference type="Proteomes" id="UP000016927"/>
    </source>
</evidence>
<feature type="region of interest" description="Disordered" evidence="1">
    <location>
        <begin position="1"/>
        <end position="318"/>
    </location>
</feature>
<accession>R0KQZ1</accession>
<proteinExistence type="predicted"/>
<evidence type="ECO:0000256" key="1">
    <source>
        <dbReference type="SAM" id="MobiDB-lite"/>
    </source>
</evidence>
<dbReference type="OrthoDB" id="10436969at2759"/>
<evidence type="ECO:0000313" key="2">
    <source>
        <dbReference type="EMBL" id="EOB12632.1"/>
    </source>
</evidence>
<reference evidence="2 3" key="1">
    <citation type="journal article" date="2013" name="BMC Genomics">
        <title>Comparative genomics of parasitic silkworm microsporidia reveal an association between genome expansion and host adaptation.</title>
        <authorList>
            <person name="Pan G."/>
            <person name="Xu J."/>
            <person name="Li T."/>
            <person name="Xia Q."/>
            <person name="Liu S.L."/>
            <person name="Zhang G."/>
            <person name="Li S."/>
            <person name="Li C."/>
            <person name="Liu H."/>
            <person name="Yang L."/>
            <person name="Liu T."/>
            <person name="Zhang X."/>
            <person name="Wu Z."/>
            <person name="Fan W."/>
            <person name="Dang X."/>
            <person name="Xiang H."/>
            <person name="Tao M."/>
            <person name="Li Y."/>
            <person name="Hu J."/>
            <person name="Li Z."/>
            <person name="Lin L."/>
            <person name="Luo J."/>
            <person name="Geng L."/>
            <person name="Wang L."/>
            <person name="Long M."/>
            <person name="Wan Y."/>
            <person name="He N."/>
            <person name="Zhang Z."/>
            <person name="Lu C."/>
            <person name="Keeling P.J."/>
            <person name="Wang J."/>
            <person name="Xiang Z."/>
            <person name="Zhou Z."/>
        </authorList>
    </citation>
    <scope>NUCLEOTIDE SEQUENCE [LARGE SCALE GENOMIC DNA]</scope>
    <source>
        <strain evidence="3">CQ1 / CVCC 102059</strain>
    </source>
</reference>
<keyword evidence="3" id="KW-1185">Reference proteome</keyword>
<dbReference type="Proteomes" id="UP000016927">
    <property type="component" value="Unassembled WGS sequence"/>
</dbReference>
<feature type="compositionally biased region" description="Basic and acidic residues" evidence="1">
    <location>
        <begin position="198"/>
        <end position="214"/>
    </location>
</feature>
<organism evidence="2 3">
    <name type="scientific">Nosema bombycis (strain CQ1 / CVCC 102059)</name>
    <name type="common">Microsporidian parasite</name>
    <name type="synonym">Pebrine of silkworm</name>
    <dbReference type="NCBI Taxonomy" id="578461"/>
    <lineage>
        <taxon>Eukaryota</taxon>
        <taxon>Fungi</taxon>
        <taxon>Fungi incertae sedis</taxon>
        <taxon>Microsporidia</taxon>
        <taxon>Nosematidae</taxon>
        <taxon>Nosema</taxon>
    </lineage>
</organism>
<sequence length="318" mass="35824">MVAQKKGDKKTDEKKIKKASLAQVVEHLNNNEEESKDVKNETSLKVKKSIKEKKKAEPKDLNSVKKEVKNNKASKKEDEADKKDNSKDIKVDKASVKDDKNEETVDVKTDETPEEKVDDDKSMENKANPITEIVPAEGSSAHQLVKVNESSSEHIDVEPVSFTEDEAASKESEEYSKKKIRQEQSAKKREEKKKKPAKKTETEKAPEKVEDFKNKRVKRATAVEEPVDAGKKLTRKERKDLKVKNKGAGPSSKEYVRMMKEGENKDLKEVPLDEGKGINQLPTRTKADAIAKKPLKKAKGEAAPRGRTRTAPKDKKKK</sequence>
<protein>
    <submittedName>
        <fullName evidence="2">Uncharacterized protein</fullName>
    </submittedName>
</protein>